<evidence type="ECO:0000256" key="7">
    <source>
        <dbReference type="PIRSR" id="PIRSR038994-2"/>
    </source>
</evidence>
<dbReference type="SUPFAM" id="SSF51556">
    <property type="entry name" value="Metallo-dependent hydrolases"/>
    <property type="match status" value="1"/>
</dbReference>
<keyword evidence="11" id="KW-1185">Reference proteome</keyword>
<dbReference type="GO" id="GO:0046872">
    <property type="term" value="F:metal ion binding"/>
    <property type="evidence" value="ECO:0007669"/>
    <property type="project" value="UniProtKB-KW"/>
</dbReference>
<accession>A0A3N1GW78</accession>
<dbReference type="InterPro" id="IPR032466">
    <property type="entry name" value="Metal_Hydrolase"/>
</dbReference>
<evidence type="ECO:0000256" key="8">
    <source>
        <dbReference type="PIRSR" id="PIRSR038994-3"/>
    </source>
</evidence>
<dbReference type="GO" id="GO:0006046">
    <property type="term" value="P:N-acetylglucosamine catabolic process"/>
    <property type="evidence" value="ECO:0007669"/>
    <property type="project" value="TreeGrafter"/>
</dbReference>
<keyword evidence="3 5" id="KW-0378">Hydrolase</keyword>
<feature type="binding site" evidence="8">
    <location>
        <position position="211"/>
    </location>
    <ligand>
        <name>Zn(2+)</name>
        <dbReference type="ChEBI" id="CHEBI:29105"/>
    </ligand>
</feature>
<dbReference type="GO" id="GO:0008448">
    <property type="term" value="F:N-acetylglucosamine-6-phosphate deacetylase activity"/>
    <property type="evidence" value="ECO:0007669"/>
    <property type="project" value="InterPro"/>
</dbReference>
<dbReference type="Gene3D" id="2.30.40.10">
    <property type="entry name" value="Urease, subunit C, domain 1"/>
    <property type="match status" value="1"/>
</dbReference>
<evidence type="ECO:0000259" key="9">
    <source>
        <dbReference type="Pfam" id="PF01979"/>
    </source>
</evidence>
<feature type="binding site" evidence="8">
    <location>
        <position position="145"/>
    </location>
    <ligand>
        <name>Zn(2+)</name>
        <dbReference type="ChEBI" id="CHEBI:29105"/>
    </ligand>
</feature>
<evidence type="ECO:0000313" key="10">
    <source>
        <dbReference type="EMBL" id="ROP34523.1"/>
    </source>
</evidence>
<evidence type="ECO:0000256" key="3">
    <source>
        <dbReference type="ARBA" id="ARBA00022801"/>
    </source>
</evidence>
<dbReference type="Pfam" id="PF01979">
    <property type="entry name" value="Amidohydro_1"/>
    <property type="match status" value="1"/>
</dbReference>
<dbReference type="AlphaFoldDB" id="A0A3N1GW78"/>
<evidence type="ECO:0000256" key="2">
    <source>
        <dbReference type="ARBA" id="ARBA00022723"/>
    </source>
</evidence>
<reference evidence="10 11" key="1">
    <citation type="journal article" date="2015" name="Stand. Genomic Sci.">
        <title>Genomic Encyclopedia of Bacterial and Archaeal Type Strains, Phase III: the genomes of soil and plant-associated and newly described type strains.</title>
        <authorList>
            <person name="Whitman W.B."/>
            <person name="Woyke T."/>
            <person name="Klenk H.P."/>
            <person name="Zhou Y."/>
            <person name="Lilburn T.G."/>
            <person name="Beck B.J."/>
            <person name="De Vos P."/>
            <person name="Vandamme P."/>
            <person name="Eisen J.A."/>
            <person name="Garrity G."/>
            <person name="Hugenholtz P."/>
            <person name="Kyrpides N.C."/>
        </authorList>
    </citation>
    <scope>NUCLEOTIDE SEQUENCE [LARGE SCALE GENOMIC DNA]</scope>
    <source>
        <strain evidence="10 11">CECT 7306</strain>
    </source>
</reference>
<dbReference type="SUPFAM" id="SSF51338">
    <property type="entry name" value="Composite domain of metallo-dependent hydrolases"/>
    <property type="match status" value="1"/>
</dbReference>
<dbReference type="InterPro" id="IPR011059">
    <property type="entry name" value="Metal-dep_hydrolase_composite"/>
</dbReference>
<feature type="binding site" evidence="7">
    <location>
        <begin position="323"/>
        <end position="325"/>
    </location>
    <ligand>
        <name>substrate</name>
    </ligand>
</feature>
<name>A0A3N1GW78_9ACTN</name>
<keyword evidence="4 5" id="KW-0119">Carbohydrate metabolism</keyword>
<gene>
    <name evidence="10" type="ORF">EDC03_2337</name>
</gene>
<comment type="cofactor">
    <cofactor evidence="8">
        <name>a divalent metal cation</name>
        <dbReference type="ChEBI" id="CHEBI:60240"/>
    </cofactor>
    <text evidence="8">Binds 1 divalent metal cation per subunit.</text>
</comment>
<feature type="binding site" evidence="7">
    <location>
        <position position="267"/>
    </location>
    <ligand>
        <name>substrate</name>
    </ligand>
</feature>
<evidence type="ECO:0000256" key="6">
    <source>
        <dbReference type="PIRSR" id="PIRSR038994-1"/>
    </source>
</evidence>
<feature type="active site" description="Proton donor/acceptor" evidence="6">
    <location>
        <position position="289"/>
    </location>
</feature>
<dbReference type="PANTHER" id="PTHR11113">
    <property type="entry name" value="N-ACETYLGLUCOSAMINE-6-PHOSPHATE DEACETYLASE"/>
    <property type="match status" value="1"/>
</dbReference>
<evidence type="ECO:0000313" key="11">
    <source>
        <dbReference type="Proteomes" id="UP000276232"/>
    </source>
</evidence>
<proteinExistence type="inferred from homology"/>
<feature type="domain" description="Amidohydrolase-related" evidence="9">
    <location>
        <begin position="71"/>
        <end position="383"/>
    </location>
</feature>
<evidence type="ECO:0000256" key="4">
    <source>
        <dbReference type="ARBA" id="ARBA00023277"/>
    </source>
</evidence>
<keyword evidence="2 8" id="KW-0479">Metal-binding</keyword>
<dbReference type="OrthoDB" id="9776488at2"/>
<evidence type="ECO:0000256" key="5">
    <source>
        <dbReference type="PIRNR" id="PIRNR038994"/>
    </source>
</evidence>
<feature type="binding site" evidence="7">
    <location>
        <position position="156"/>
    </location>
    <ligand>
        <name>substrate</name>
    </ligand>
</feature>
<dbReference type="EMBL" id="RJKN01000006">
    <property type="protein sequence ID" value="ROP34523.1"/>
    <property type="molecule type" value="Genomic_DNA"/>
</dbReference>
<dbReference type="RefSeq" id="WP_123380438.1">
    <property type="nucleotide sequence ID" value="NZ_RJKN01000006.1"/>
</dbReference>
<dbReference type="InParanoid" id="A0A3N1GW78"/>
<dbReference type="Proteomes" id="UP000276232">
    <property type="component" value="Unassembled WGS sequence"/>
</dbReference>
<feature type="binding site" evidence="7">
    <location>
        <begin position="235"/>
        <end position="236"/>
    </location>
    <ligand>
        <name>substrate</name>
    </ligand>
</feature>
<feature type="binding site" evidence="7">
    <location>
        <position position="243"/>
    </location>
    <ligand>
        <name>substrate</name>
    </ligand>
</feature>
<sequence>MSAPAPGDGRGPVGPPVGDLLVTGARLVDAAGVHDGTWVLARDGEVVARGTGDAPSVPAGAEVLDAEGALLTAGFVELHHHGGGGHAHEDGPAAVLGSAAAHRAHGTTRSVVSFVADDVDVLAGRLAGVADLVDEHPGVLGSHLEGPFLAVERKGAHSADALVDPTPSAVRRLLDAARGTLRQVTLDPRREGASEAARTFAAAGVVVAVGHTEATYDEAAAAFDRGARLLTHAFNAMPGLHHRAPGPVAAALADDRVVLELILDGEHVHPAVAAVLLAAAPGRVALVTDAMAAADCAGGRYPLGALDVVVADGRAVLEGTDTLAGSTLTTDRALAVGVAAGLPLPALVDAATAVPARVLGQDGRLGALVPGAVADLVLLDDDLSVRLVRTSPARARERGAAPVARAG</sequence>
<evidence type="ECO:0000256" key="1">
    <source>
        <dbReference type="ARBA" id="ARBA00010716"/>
    </source>
</evidence>
<dbReference type="PANTHER" id="PTHR11113:SF14">
    <property type="entry name" value="N-ACETYLGLUCOSAMINE-6-PHOSPHATE DEACETYLASE"/>
    <property type="match status" value="1"/>
</dbReference>
<dbReference type="InterPro" id="IPR006680">
    <property type="entry name" value="Amidohydro-rel"/>
</dbReference>
<dbReference type="InterPro" id="IPR003764">
    <property type="entry name" value="GlcNAc_6-P_deAcase"/>
</dbReference>
<comment type="caution">
    <text evidence="10">The sequence shown here is derived from an EMBL/GenBank/DDBJ whole genome shotgun (WGS) entry which is preliminary data.</text>
</comment>
<comment type="similarity">
    <text evidence="1 5">Belongs to the metallo-dependent hydrolases superfamily. NagA family.</text>
</comment>
<feature type="binding site" evidence="8">
    <location>
        <position position="232"/>
    </location>
    <ligand>
        <name>Zn(2+)</name>
        <dbReference type="ChEBI" id="CHEBI:29105"/>
    </ligand>
</feature>
<organism evidence="10 11">
    <name type="scientific">Pseudokineococcus lusitanus</name>
    <dbReference type="NCBI Taxonomy" id="763993"/>
    <lineage>
        <taxon>Bacteria</taxon>
        <taxon>Bacillati</taxon>
        <taxon>Actinomycetota</taxon>
        <taxon>Actinomycetes</taxon>
        <taxon>Kineosporiales</taxon>
        <taxon>Kineosporiaceae</taxon>
        <taxon>Pseudokineococcus</taxon>
    </lineage>
</organism>
<dbReference type="Gene3D" id="3.20.20.140">
    <property type="entry name" value="Metal-dependent hydrolases"/>
    <property type="match status" value="1"/>
</dbReference>
<dbReference type="PIRSF" id="PIRSF038994">
    <property type="entry name" value="NagA"/>
    <property type="match status" value="1"/>
</dbReference>
<protein>
    <submittedName>
        <fullName evidence="10">N-acetylglucosamine 6-phosphate deacetylase</fullName>
    </submittedName>
</protein>